<organism evidence="2 3">
    <name type="scientific">Leptospira tipperaryensis</name>
    <dbReference type="NCBI Taxonomy" id="2564040"/>
    <lineage>
        <taxon>Bacteria</taxon>
        <taxon>Pseudomonadati</taxon>
        <taxon>Spirochaetota</taxon>
        <taxon>Spirochaetia</taxon>
        <taxon>Leptospirales</taxon>
        <taxon>Leptospiraceae</taxon>
        <taxon>Leptospira</taxon>
    </lineage>
</organism>
<dbReference type="Gene3D" id="3.30.310.70">
    <property type="entry name" value="TT1751-like domain"/>
    <property type="match status" value="1"/>
</dbReference>
<dbReference type="CDD" id="cd14797">
    <property type="entry name" value="DUF302"/>
    <property type="match status" value="1"/>
</dbReference>
<evidence type="ECO:0000313" key="2">
    <source>
        <dbReference type="EMBL" id="AOP34372.1"/>
    </source>
</evidence>
<dbReference type="InterPro" id="IPR016796">
    <property type="entry name" value="UCP021774"/>
</dbReference>
<feature type="domain" description="DUF302" evidence="1">
    <location>
        <begin position="33"/>
        <end position="95"/>
    </location>
</feature>
<gene>
    <name evidence="2" type="ORF">A0128_11230</name>
</gene>
<name>A0A1D7UXS4_9LEPT</name>
<dbReference type="SUPFAM" id="SSF103247">
    <property type="entry name" value="TT1751-like"/>
    <property type="match status" value="1"/>
</dbReference>
<dbReference type="InterPro" id="IPR035923">
    <property type="entry name" value="TT1751-like_sf"/>
</dbReference>
<accession>A0A1D7UXS4</accession>
<dbReference type="KEGG" id="laj:A0128_11230"/>
<sequence>MKYIVETKKTVEKCVQDLETEIVNQKYGVLHIHNLKETMKKKGIDFLEECQILEVCNPQKANQVLSEDMEMNLVLPCRISVYTEKGKTKIGMIKPTGLLGIFSDSKELAQIAKQVEEDLINIIRNSAN</sequence>
<dbReference type="Pfam" id="PF03625">
    <property type="entry name" value="DUF302"/>
    <property type="match status" value="1"/>
</dbReference>
<protein>
    <recommendedName>
        <fullName evidence="1">DUF302 domain-containing protein</fullName>
    </recommendedName>
</protein>
<dbReference type="RefSeq" id="WP_069607599.1">
    <property type="nucleotide sequence ID" value="NZ_CP015217.1"/>
</dbReference>
<dbReference type="EMBL" id="CP015217">
    <property type="protein sequence ID" value="AOP34372.1"/>
    <property type="molecule type" value="Genomic_DNA"/>
</dbReference>
<evidence type="ECO:0000313" key="3">
    <source>
        <dbReference type="Proteomes" id="UP000094197"/>
    </source>
</evidence>
<reference evidence="2 3" key="1">
    <citation type="submission" date="2016-04" db="EMBL/GenBank/DDBJ databases">
        <title>Complete genome seqeunce of Leptospira alstonii serovar Room22.</title>
        <authorList>
            <person name="Nally J.E."/>
            <person name="Bayles D.O."/>
            <person name="Hurley D."/>
            <person name="Fanning S."/>
            <person name="McMahon B.J."/>
            <person name="Arent Z."/>
        </authorList>
    </citation>
    <scope>NUCLEOTIDE SEQUENCE [LARGE SCALE GENOMIC DNA]</scope>
    <source>
        <strain evidence="2 3">GWTS #1</strain>
    </source>
</reference>
<dbReference type="InterPro" id="IPR005180">
    <property type="entry name" value="DUF302"/>
</dbReference>
<evidence type="ECO:0000259" key="1">
    <source>
        <dbReference type="Pfam" id="PF03625"/>
    </source>
</evidence>
<dbReference type="PANTHER" id="PTHR38342:SF1">
    <property type="entry name" value="SLR5037 PROTEIN"/>
    <property type="match status" value="1"/>
</dbReference>
<dbReference type="PIRSF" id="PIRSF021774">
    <property type="entry name" value="UCP021774"/>
    <property type="match status" value="1"/>
</dbReference>
<keyword evidence="3" id="KW-1185">Reference proteome</keyword>
<dbReference type="PANTHER" id="PTHR38342">
    <property type="entry name" value="SLR5037 PROTEIN"/>
    <property type="match status" value="1"/>
</dbReference>
<proteinExistence type="predicted"/>
<dbReference type="Proteomes" id="UP000094197">
    <property type="component" value="Chromosome 1"/>
</dbReference>
<dbReference type="OrthoDB" id="9791067at2"/>
<dbReference type="AlphaFoldDB" id="A0A1D7UXS4"/>